<feature type="transmembrane region" description="Helical" evidence="4">
    <location>
        <begin position="152"/>
        <end position="172"/>
    </location>
</feature>
<dbReference type="EMBL" id="MUBC01000060">
    <property type="protein sequence ID" value="ONM42580.1"/>
    <property type="molecule type" value="Genomic_DNA"/>
</dbReference>
<comment type="caution">
    <text evidence="6">The sequence shown here is derived from an EMBL/GenBank/DDBJ whole genome shotgun (WGS) entry which is preliminary data.</text>
</comment>
<dbReference type="RefSeq" id="WP_083729107.1">
    <property type="nucleotide sequence ID" value="NZ_FOUD01000003.1"/>
</dbReference>
<keyword evidence="4" id="KW-1133">Transmembrane helix</keyword>
<gene>
    <name evidence="6" type="ORF">BXT89_17245</name>
</gene>
<dbReference type="GO" id="GO:0052621">
    <property type="term" value="F:diguanylate cyclase activity"/>
    <property type="evidence" value="ECO:0007669"/>
    <property type="project" value="UniProtKB-EC"/>
</dbReference>
<dbReference type="STRING" id="254161.SAMN05216256_10318"/>
<dbReference type="GO" id="GO:0043709">
    <property type="term" value="P:cell adhesion involved in single-species biofilm formation"/>
    <property type="evidence" value="ECO:0007669"/>
    <property type="project" value="TreeGrafter"/>
</dbReference>
<dbReference type="Gene3D" id="3.30.70.270">
    <property type="match status" value="1"/>
</dbReference>
<dbReference type="CDD" id="cd01949">
    <property type="entry name" value="GGDEF"/>
    <property type="match status" value="1"/>
</dbReference>
<dbReference type="GO" id="GO:0005886">
    <property type="term" value="C:plasma membrane"/>
    <property type="evidence" value="ECO:0007669"/>
    <property type="project" value="UniProtKB-SubCell"/>
</dbReference>
<dbReference type="OrthoDB" id="9812260at2"/>
<protein>
    <recommendedName>
        <fullName evidence="3">diguanylate cyclase</fullName>
        <ecNumber evidence="3">2.7.7.65</ecNumber>
    </recommendedName>
</protein>
<dbReference type="FunFam" id="3.30.70.270:FF:000001">
    <property type="entry name" value="Diguanylate cyclase domain protein"/>
    <property type="match status" value="1"/>
</dbReference>
<dbReference type="GO" id="GO:1902201">
    <property type="term" value="P:negative regulation of bacterial-type flagellum-dependent cell motility"/>
    <property type="evidence" value="ECO:0007669"/>
    <property type="project" value="TreeGrafter"/>
</dbReference>
<evidence type="ECO:0000313" key="6">
    <source>
        <dbReference type="EMBL" id="ONM42580.1"/>
    </source>
</evidence>
<evidence type="ECO:0000256" key="1">
    <source>
        <dbReference type="ARBA" id="ARBA00001946"/>
    </source>
</evidence>
<comment type="cofactor">
    <cofactor evidence="1">
        <name>Mg(2+)</name>
        <dbReference type="ChEBI" id="CHEBI:18420"/>
    </cofactor>
</comment>
<proteinExistence type="predicted"/>
<evidence type="ECO:0000256" key="4">
    <source>
        <dbReference type="SAM" id="Phobius"/>
    </source>
</evidence>
<dbReference type="PROSITE" id="PS50887">
    <property type="entry name" value="GGDEF"/>
    <property type="match status" value="1"/>
</dbReference>
<dbReference type="InterPro" id="IPR000160">
    <property type="entry name" value="GGDEF_dom"/>
</dbReference>
<dbReference type="InterPro" id="IPR050469">
    <property type="entry name" value="Diguanylate_Cyclase"/>
</dbReference>
<dbReference type="Proteomes" id="UP000242847">
    <property type="component" value="Unassembled WGS sequence"/>
</dbReference>
<keyword evidence="4" id="KW-0472">Membrane</keyword>
<dbReference type="SMART" id="SM00267">
    <property type="entry name" value="GGDEF"/>
    <property type="match status" value="1"/>
</dbReference>
<reference evidence="6 7" key="1">
    <citation type="submission" date="2017-01" db="EMBL/GenBank/DDBJ databases">
        <title>Draft genome sequence of Pseudomonas pachastrellae type strain CCUG 46540T from a deep sea.</title>
        <authorList>
            <person name="Gomila M."/>
            <person name="Mulet M."/>
            <person name="Lalucat J."/>
            <person name="Garcia-Valdes E."/>
        </authorList>
    </citation>
    <scope>NUCLEOTIDE SEQUENCE [LARGE SCALE GENOMIC DNA]</scope>
    <source>
        <strain evidence="6 7">CCUG 46540</strain>
    </source>
</reference>
<feature type="transmembrane region" description="Helical" evidence="4">
    <location>
        <begin position="6"/>
        <end position="26"/>
    </location>
</feature>
<evidence type="ECO:0000313" key="7">
    <source>
        <dbReference type="Proteomes" id="UP000242847"/>
    </source>
</evidence>
<dbReference type="PANTHER" id="PTHR45138:SF24">
    <property type="entry name" value="DIGUANYLATE CYCLASE DGCC-RELATED"/>
    <property type="match status" value="1"/>
</dbReference>
<evidence type="ECO:0000256" key="3">
    <source>
        <dbReference type="ARBA" id="ARBA00012528"/>
    </source>
</evidence>
<name>A0A1S8DDH2_9GAMM</name>
<dbReference type="AlphaFoldDB" id="A0A1S8DDH2"/>
<dbReference type="InterPro" id="IPR029787">
    <property type="entry name" value="Nucleotide_cyclase"/>
</dbReference>
<evidence type="ECO:0000259" key="5">
    <source>
        <dbReference type="PROSITE" id="PS50887"/>
    </source>
</evidence>
<accession>A0A1S8DDH2</accession>
<feature type="transmembrane region" description="Helical" evidence="4">
    <location>
        <begin position="192"/>
        <end position="214"/>
    </location>
</feature>
<feature type="transmembrane region" description="Helical" evidence="4">
    <location>
        <begin position="38"/>
        <end position="58"/>
    </location>
</feature>
<dbReference type="InterPro" id="IPR043128">
    <property type="entry name" value="Rev_trsase/Diguanyl_cyclase"/>
</dbReference>
<dbReference type="Pfam" id="PF00990">
    <property type="entry name" value="GGDEF"/>
    <property type="match status" value="1"/>
</dbReference>
<feature type="domain" description="GGDEF" evidence="5">
    <location>
        <begin position="263"/>
        <end position="395"/>
    </location>
</feature>
<organism evidence="6 7">
    <name type="scientific">Halopseudomonas pachastrellae</name>
    <dbReference type="NCBI Taxonomy" id="254161"/>
    <lineage>
        <taxon>Bacteria</taxon>
        <taxon>Pseudomonadati</taxon>
        <taxon>Pseudomonadota</taxon>
        <taxon>Gammaproteobacteria</taxon>
        <taxon>Pseudomonadales</taxon>
        <taxon>Pseudomonadaceae</taxon>
        <taxon>Halopseudomonas</taxon>
    </lineage>
</organism>
<dbReference type="NCBIfam" id="TIGR00254">
    <property type="entry name" value="GGDEF"/>
    <property type="match status" value="1"/>
</dbReference>
<dbReference type="PANTHER" id="PTHR45138">
    <property type="entry name" value="REGULATORY COMPONENTS OF SENSORY TRANSDUCTION SYSTEM"/>
    <property type="match status" value="1"/>
</dbReference>
<sequence length="401" mass="44908">MEQLYFSPMLLGICLLVAIALCATALYRTVPGEPGPGFWLAGCWSLIAGIVLFLIFVITRNPVLNVLGNALQLAGEALFLLGIFRFFGRRIPWWTLPASTGVMVLFNSWYWLTNGSSDLLMGVYSSIAGLLPLQAIALLLRESRDPATRPARLLVAIALVIYSAVTLLRGALGYRNWWLDAPYVQPYESFSYLLSYNFALPALVLGFVGCCLMTTQRVLARSEQLAAQLQEQAIRDPLTGAFNRRAFHQQLADEVARSERYGRPLCLAIFDLDHFKQLNDELGHQAGDHALQHFAALCQQQARHSDLFARFGGEEFVLLMPETSASQASHSLERLRQQVAAHPFQYRQQRYNLRVSIGLAQRQMGDNADKLLRQADLALYQAKSQGRNQLQLWSAEPTVAY</sequence>
<evidence type="ECO:0000256" key="2">
    <source>
        <dbReference type="ARBA" id="ARBA00004533"/>
    </source>
</evidence>
<feature type="transmembrane region" description="Helical" evidence="4">
    <location>
        <begin position="119"/>
        <end position="140"/>
    </location>
</feature>
<comment type="subcellular location">
    <subcellularLocation>
        <location evidence="2">Cell inner membrane</location>
    </subcellularLocation>
</comment>
<feature type="transmembrane region" description="Helical" evidence="4">
    <location>
        <begin position="70"/>
        <end position="87"/>
    </location>
</feature>
<dbReference type="SUPFAM" id="SSF55073">
    <property type="entry name" value="Nucleotide cyclase"/>
    <property type="match status" value="1"/>
</dbReference>
<dbReference type="EC" id="2.7.7.65" evidence="3"/>
<keyword evidence="7" id="KW-1185">Reference proteome</keyword>
<keyword evidence="4" id="KW-0812">Transmembrane</keyword>